<dbReference type="GO" id="GO:0005524">
    <property type="term" value="F:ATP binding"/>
    <property type="evidence" value="ECO:0007669"/>
    <property type="project" value="UniProtKB-KW"/>
</dbReference>
<keyword evidence="8" id="KW-0547">Nucleotide-binding</keyword>
<keyword evidence="6" id="KW-0819">tRNA processing</keyword>
<evidence type="ECO:0000313" key="14">
    <source>
        <dbReference type="Proteomes" id="UP000297031"/>
    </source>
</evidence>
<evidence type="ECO:0000256" key="9">
    <source>
        <dbReference type="ARBA" id="ARBA00022840"/>
    </source>
</evidence>
<keyword evidence="9" id="KW-0067">ATP-binding</keyword>
<evidence type="ECO:0000256" key="3">
    <source>
        <dbReference type="ARBA" id="ARBA00012584"/>
    </source>
</evidence>
<dbReference type="Gene3D" id="3.90.870.10">
    <property type="entry name" value="DHBP synthase"/>
    <property type="match status" value="1"/>
</dbReference>
<gene>
    <name evidence="13" type="ORF">E7746_08730</name>
</gene>
<dbReference type="GO" id="GO:0008033">
    <property type="term" value="P:tRNA processing"/>
    <property type="evidence" value="ECO:0007669"/>
    <property type="project" value="UniProtKB-KW"/>
</dbReference>
<dbReference type="InterPro" id="IPR017945">
    <property type="entry name" value="DHBP_synth_RibB-like_a/b_dom"/>
</dbReference>
<keyword evidence="4" id="KW-0963">Cytoplasm</keyword>
<proteinExistence type="inferred from homology"/>
<evidence type="ECO:0000256" key="11">
    <source>
        <dbReference type="ARBA" id="ARBA00048366"/>
    </source>
</evidence>
<evidence type="ECO:0000313" key="13">
    <source>
        <dbReference type="EMBL" id="QCD35957.1"/>
    </source>
</evidence>
<sequence length="187" mass="20755">MTDDIIKACEFLERGKIILYPTDTVWGIGCDATDSYAVKRIYEIKHRSDSKALIVLSDSIDNIADYLAPLSKETELLLNDSSRPTTVVTKAYIGLAPELLAEDGTVGVRITHEEFSSQLCRHFGRPIVSTSANVSGYPTPATFDEISDVIKDTVDYICTSRRDETEARQPSRVIKVEDNGNITILRP</sequence>
<dbReference type="NCBIfam" id="TIGR00057">
    <property type="entry name" value="L-threonylcarbamoyladenylate synthase"/>
    <property type="match status" value="1"/>
</dbReference>
<dbReference type="EMBL" id="CP039393">
    <property type="protein sequence ID" value="QCD35957.1"/>
    <property type="molecule type" value="Genomic_DNA"/>
</dbReference>
<dbReference type="GO" id="GO:0005737">
    <property type="term" value="C:cytoplasm"/>
    <property type="evidence" value="ECO:0007669"/>
    <property type="project" value="UniProtKB-SubCell"/>
</dbReference>
<comment type="similarity">
    <text evidence="2">Belongs to the SUA5 family.</text>
</comment>
<dbReference type="InterPro" id="IPR050156">
    <property type="entry name" value="TC-AMP_synthase_SUA5"/>
</dbReference>
<evidence type="ECO:0000256" key="7">
    <source>
        <dbReference type="ARBA" id="ARBA00022695"/>
    </source>
</evidence>
<evidence type="ECO:0000256" key="4">
    <source>
        <dbReference type="ARBA" id="ARBA00022490"/>
    </source>
</evidence>
<dbReference type="GO" id="GO:0061710">
    <property type="term" value="F:L-threonylcarbamoyladenylate synthase"/>
    <property type="evidence" value="ECO:0007669"/>
    <property type="project" value="UniProtKB-EC"/>
</dbReference>
<dbReference type="InterPro" id="IPR006070">
    <property type="entry name" value="Sua5-like_dom"/>
</dbReference>
<keyword evidence="14" id="KW-1185">Reference proteome</keyword>
<name>A0A4V1D1P8_9BACT</name>
<keyword evidence="5" id="KW-0808">Transferase</keyword>
<evidence type="ECO:0000256" key="10">
    <source>
        <dbReference type="ARBA" id="ARBA00029774"/>
    </source>
</evidence>
<keyword evidence="7" id="KW-0548">Nucleotidyltransferase</keyword>
<dbReference type="PROSITE" id="PS51163">
    <property type="entry name" value="YRDC"/>
    <property type="match status" value="1"/>
</dbReference>
<feature type="domain" description="YrdC-like" evidence="12">
    <location>
        <begin position="2"/>
        <end position="187"/>
    </location>
</feature>
<dbReference type="AlphaFoldDB" id="A0A4V1D1P8"/>
<evidence type="ECO:0000256" key="1">
    <source>
        <dbReference type="ARBA" id="ARBA00004496"/>
    </source>
</evidence>
<dbReference type="Proteomes" id="UP000297031">
    <property type="component" value="Chromosome"/>
</dbReference>
<comment type="catalytic activity">
    <reaction evidence="11">
        <text>L-threonine + hydrogencarbonate + ATP = L-threonylcarbamoyladenylate + diphosphate + H2O</text>
        <dbReference type="Rhea" id="RHEA:36407"/>
        <dbReference type="ChEBI" id="CHEBI:15377"/>
        <dbReference type="ChEBI" id="CHEBI:17544"/>
        <dbReference type="ChEBI" id="CHEBI:30616"/>
        <dbReference type="ChEBI" id="CHEBI:33019"/>
        <dbReference type="ChEBI" id="CHEBI:57926"/>
        <dbReference type="ChEBI" id="CHEBI:73682"/>
        <dbReference type="EC" id="2.7.7.87"/>
    </reaction>
</comment>
<evidence type="ECO:0000256" key="5">
    <source>
        <dbReference type="ARBA" id="ARBA00022679"/>
    </source>
</evidence>
<protein>
    <recommendedName>
        <fullName evidence="10">L-threonylcarbamoyladenylate synthase</fullName>
        <ecNumber evidence="3">2.7.7.87</ecNumber>
    </recommendedName>
    <alternativeName>
        <fullName evidence="10">L-threonylcarbamoyladenylate synthase</fullName>
    </alternativeName>
</protein>
<comment type="subcellular location">
    <subcellularLocation>
        <location evidence="1">Cytoplasm</location>
    </subcellularLocation>
</comment>
<dbReference type="KEGG" id="mgod:E7746_08730"/>
<evidence type="ECO:0000256" key="6">
    <source>
        <dbReference type="ARBA" id="ARBA00022694"/>
    </source>
</evidence>
<evidence type="ECO:0000259" key="12">
    <source>
        <dbReference type="PROSITE" id="PS51163"/>
    </source>
</evidence>
<accession>A0A4V1D1P8</accession>
<dbReference type="Pfam" id="PF01300">
    <property type="entry name" value="Sua5_yciO_yrdC"/>
    <property type="match status" value="1"/>
</dbReference>
<evidence type="ECO:0000256" key="2">
    <source>
        <dbReference type="ARBA" id="ARBA00007663"/>
    </source>
</evidence>
<dbReference type="PANTHER" id="PTHR17490">
    <property type="entry name" value="SUA5"/>
    <property type="match status" value="1"/>
</dbReference>
<dbReference type="PANTHER" id="PTHR17490:SF16">
    <property type="entry name" value="THREONYLCARBAMOYL-AMP SYNTHASE"/>
    <property type="match status" value="1"/>
</dbReference>
<dbReference type="GO" id="GO:0006450">
    <property type="term" value="P:regulation of translational fidelity"/>
    <property type="evidence" value="ECO:0007669"/>
    <property type="project" value="TreeGrafter"/>
</dbReference>
<dbReference type="SUPFAM" id="SSF55821">
    <property type="entry name" value="YrdC/RibB"/>
    <property type="match status" value="1"/>
</dbReference>
<dbReference type="OrthoDB" id="9814580at2"/>
<organism evidence="13 14">
    <name type="scientific">Muribaculum gordoncarteri</name>
    <dbReference type="NCBI Taxonomy" id="2530390"/>
    <lineage>
        <taxon>Bacteria</taxon>
        <taxon>Pseudomonadati</taxon>
        <taxon>Bacteroidota</taxon>
        <taxon>Bacteroidia</taxon>
        <taxon>Bacteroidales</taxon>
        <taxon>Muribaculaceae</taxon>
        <taxon>Muribaculum</taxon>
    </lineage>
</organism>
<evidence type="ECO:0000256" key="8">
    <source>
        <dbReference type="ARBA" id="ARBA00022741"/>
    </source>
</evidence>
<dbReference type="EC" id="2.7.7.87" evidence="3"/>
<reference evidence="13 14" key="1">
    <citation type="submission" date="2019-02" db="EMBL/GenBank/DDBJ databases">
        <title>Isolation and identification of novel species under the genus Muribaculum.</title>
        <authorList>
            <person name="Miyake S."/>
            <person name="Ding Y."/>
            <person name="Low A."/>
            <person name="Soh M."/>
            <person name="Seedorf H."/>
        </authorList>
    </citation>
    <scope>NUCLEOTIDE SEQUENCE [LARGE SCALE GENOMIC DNA]</scope>
    <source>
        <strain evidence="13 14">TLL-A4</strain>
    </source>
</reference>
<dbReference type="GO" id="GO:0003725">
    <property type="term" value="F:double-stranded RNA binding"/>
    <property type="evidence" value="ECO:0007669"/>
    <property type="project" value="InterPro"/>
</dbReference>
<dbReference type="RefSeq" id="WP_136410560.1">
    <property type="nucleotide sequence ID" value="NZ_CP039393.1"/>
</dbReference>
<dbReference type="GO" id="GO:0000049">
    <property type="term" value="F:tRNA binding"/>
    <property type="evidence" value="ECO:0007669"/>
    <property type="project" value="TreeGrafter"/>
</dbReference>